<comment type="caution">
    <text evidence="3">The sequence shown here is derived from an EMBL/GenBank/DDBJ whole genome shotgun (WGS) entry which is preliminary data.</text>
</comment>
<feature type="region of interest" description="Disordered" evidence="1">
    <location>
        <begin position="149"/>
        <end position="246"/>
    </location>
</feature>
<dbReference type="Proteomes" id="UP001586593">
    <property type="component" value="Unassembled WGS sequence"/>
</dbReference>
<evidence type="ECO:0000313" key="3">
    <source>
        <dbReference type="EMBL" id="KAL1839879.1"/>
    </source>
</evidence>
<organism evidence="3 4">
    <name type="scientific">Phialemonium thermophilum</name>
    <dbReference type="NCBI Taxonomy" id="223376"/>
    <lineage>
        <taxon>Eukaryota</taxon>
        <taxon>Fungi</taxon>
        <taxon>Dikarya</taxon>
        <taxon>Ascomycota</taxon>
        <taxon>Pezizomycotina</taxon>
        <taxon>Sordariomycetes</taxon>
        <taxon>Sordariomycetidae</taxon>
        <taxon>Cephalothecales</taxon>
        <taxon>Cephalothecaceae</taxon>
        <taxon>Phialemonium</taxon>
    </lineage>
</organism>
<name>A0ABR3VDF1_9PEZI</name>
<keyword evidence="2" id="KW-0732">Signal</keyword>
<dbReference type="EMBL" id="JAZHXJ010002274">
    <property type="protein sequence ID" value="KAL1839879.1"/>
    <property type="molecule type" value="Genomic_DNA"/>
</dbReference>
<feature type="chain" id="PRO_5045595398" evidence="2">
    <location>
        <begin position="21"/>
        <end position="291"/>
    </location>
</feature>
<evidence type="ECO:0000313" key="4">
    <source>
        <dbReference type="Proteomes" id="UP001586593"/>
    </source>
</evidence>
<protein>
    <submittedName>
        <fullName evidence="3">Uncharacterized protein</fullName>
    </submittedName>
</protein>
<feature type="signal peptide" evidence="2">
    <location>
        <begin position="1"/>
        <end position="20"/>
    </location>
</feature>
<evidence type="ECO:0000256" key="2">
    <source>
        <dbReference type="SAM" id="SignalP"/>
    </source>
</evidence>
<feature type="compositionally biased region" description="Low complexity" evidence="1">
    <location>
        <begin position="152"/>
        <end position="169"/>
    </location>
</feature>
<evidence type="ECO:0000256" key="1">
    <source>
        <dbReference type="SAM" id="MobiDB-lite"/>
    </source>
</evidence>
<sequence length="291" mass="28553">MVSLTSLLGAVSAAAVVVQALPPVFRVVRTSDEAALDRRQSSDPACPAGFVCSGGPCPSDVACEAGETCVNFGGTIGCVPSGSKVCAVQPTSLEAVICLAENGVCCHGSCYAAGAVCCDFPGVQCSFGVPCPDVCPSGQTCGSTACVGGGASSSSSTTTTTTSTTTSKPPTLPPPSTSMPPTAEPTSTVSPPSAPSSTAPPSTTTSSTTIAPPTTPSTTTTTSSTPASASSSTAPSPSGPSVGSFRLDGCFLDDPVIRALQNGSSTSSDMTVEKCVSLADGWRYAGLEHGT</sequence>
<gene>
    <name evidence="3" type="ORF">VTK73DRAFT_3893</name>
</gene>
<feature type="compositionally biased region" description="Low complexity" evidence="1">
    <location>
        <begin position="179"/>
        <end position="241"/>
    </location>
</feature>
<reference evidence="3 4" key="1">
    <citation type="journal article" date="2024" name="Commun. Biol.">
        <title>Comparative genomic analysis of thermophilic fungi reveals convergent evolutionary adaptations and gene losses.</title>
        <authorList>
            <person name="Steindorff A.S."/>
            <person name="Aguilar-Pontes M.V."/>
            <person name="Robinson A.J."/>
            <person name="Andreopoulos B."/>
            <person name="LaButti K."/>
            <person name="Kuo A."/>
            <person name="Mondo S."/>
            <person name="Riley R."/>
            <person name="Otillar R."/>
            <person name="Haridas S."/>
            <person name="Lipzen A."/>
            <person name="Grimwood J."/>
            <person name="Schmutz J."/>
            <person name="Clum A."/>
            <person name="Reid I.D."/>
            <person name="Moisan M.C."/>
            <person name="Butler G."/>
            <person name="Nguyen T.T.M."/>
            <person name="Dewar K."/>
            <person name="Conant G."/>
            <person name="Drula E."/>
            <person name="Henrissat B."/>
            <person name="Hansel C."/>
            <person name="Singer S."/>
            <person name="Hutchinson M.I."/>
            <person name="de Vries R.P."/>
            <person name="Natvig D.O."/>
            <person name="Powell A.J."/>
            <person name="Tsang A."/>
            <person name="Grigoriev I.V."/>
        </authorList>
    </citation>
    <scope>NUCLEOTIDE SEQUENCE [LARGE SCALE GENOMIC DNA]</scope>
    <source>
        <strain evidence="3 4">ATCC 24622</strain>
    </source>
</reference>
<proteinExistence type="predicted"/>
<keyword evidence="4" id="KW-1185">Reference proteome</keyword>
<accession>A0ABR3VDF1</accession>